<comment type="caution">
    <text evidence="1">The sequence shown here is derived from an EMBL/GenBank/DDBJ whole genome shotgun (WGS) entry which is preliminary data.</text>
</comment>
<protein>
    <submittedName>
        <fullName evidence="1">Uncharacterized protein</fullName>
    </submittedName>
</protein>
<keyword evidence="2" id="KW-1185">Reference proteome</keyword>
<dbReference type="Proteomes" id="UP000311919">
    <property type="component" value="Unassembled WGS sequence"/>
</dbReference>
<gene>
    <name evidence="1" type="ORF">EWB00_002505</name>
</gene>
<proteinExistence type="predicted"/>
<accession>A0A4Z2DBV1</accession>
<dbReference type="AlphaFoldDB" id="A0A4Z2DBV1"/>
<dbReference type="EMBL" id="SKCS01000181">
    <property type="protein sequence ID" value="TNN13944.1"/>
    <property type="molecule type" value="Genomic_DNA"/>
</dbReference>
<evidence type="ECO:0000313" key="1">
    <source>
        <dbReference type="EMBL" id="TNN13944.1"/>
    </source>
</evidence>
<evidence type="ECO:0000313" key="2">
    <source>
        <dbReference type="Proteomes" id="UP000311919"/>
    </source>
</evidence>
<organism evidence="1 2">
    <name type="scientific">Schistosoma japonicum</name>
    <name type="common">Blood fluke</name>
    <dbReference type="NCBI Taxonomy" id="6182"/>
    <lineage>
        <taxon>Eukaryota</taxon>
        <taxon>Metazoa</taxon>
        <taxon>Spiralia</taxon>
        <taxon>Lophotrochozoa</taxon>
        <taxon>Platyhelminthes</taxon>
        <taxon>Trematoda</taxon>
        <taxon>Digenea</taxon>
        <taxon>Strigeidida</taxon>
        <taxon>Schistosomatoidea</taxon>
        <taxon>Schistosomatidae</taxon>
        <taxon>Schistosoma</taxon>
    </lineage>
</organism>
<name>A0A4Z2DBV1_SCHJA</name>
<reference evidence="1 2" key="1">
    <citation type="submission" date="2019-03" db="EMBL/GenBank/DDBJ databases">
        <title>An improved genome assembly of the fluke Schistosoma japonicum.</title>
        <authorList>
            <person name="Hu W."/>
            <person name="Luo F."/>
            <person name="Yin M."/>
            <person name="Mo X."/>
            <person name="Sun C."/>
            <person name="Wu Q."/>
            <person name="Zhu B."/>
            <person name="Xiang M."/>
            <person name="Wang J."/>
            <person name="Wang Y."/>
            <person name="Zhang T."/>
            <person name="Xu B."/>
            <person name="Zheng H."/>
            <person name="Feng Z."/>
        </authorList>
    </citation>
    <scope>NUCLEOTIDE SEQUENCE [LARGE SCALE GENOMIC DNA]</scope>
    <source>
        <strain evidence="1">HuSjv2</strain>
        <tissue evidence="1">Worms</tissue>
    </source>
</reference>
<sequence length="168" mass="18971">MQIDEIHKTRISLAGTQSIKTAIHHKEIQADTGFRVESKFIPKAVNDVICQVGQVKSEVSTQSIGHTTTKPMCRNIGVDPISLLEKKVTTDVITQTGIVHTSKVTQAELMQEQPVYVKAIETQDVRSHRIKTRPMPTNRLTSLVRCYASQQLMWCVKLEMSWNLPECK</sequence>